<accession>A0A8X7PU74</accession>
<proteinExistence type="predicted"/>
<dbReference type="Proteomes" id="UP000886595">
    <property type="component" value="Unassembled WGS sequence"/>
</dbReference>
<comment type="caution">
    <text evidence="1">The sequence shown here is derived from an EMBL/GenBank/DDBJ whole genome shotgun (WGS) entry which is preliminary data.</text>
</comment>
<reference evidence="1 2" key="1">
    <citation type="submission" date="2020-02" db="EMBL/GenBank/DDBJ databases">
        <authorList>
            <person name="Ma Q."/>
            <person name="Huang Y."/>
            <person name="Song X."/>
            <person name="Pei D."/>
        </authorList>
    </citation>
    <scope>NUCLEOTIDE SEQUENCE [LARGE SCALE GENOMIC DNA]</scope>
    <source>
        <strain evidence="1">Sxm20200214</strain>
        <tissue evidence="1">Leaf</tissue>
    </source>
</reference>
<keyword evidence="2" id="KW-1185">Reference proteome</keyword>
<protein>
    <recommendedName>
        <fullName evidence="3">Retrotransposon gag domain-containing protein</fullName>
    </recommendedName>
</protein>
<gene>
    <name evidence="1" type="ORF">Bca52824_077059</name>
</gene>
<evidence type="ECO:0000313" key="1">
    <source>
        <dbReference type="EMBL" id="KAG2257765.1"/>
    </source>
</evidence>
<evidence type="ECO:0008006" key="3">
    <source>
        <dbReference type="Google" id="ProtNLM"/>
    </source>
</evidence>
<organism evidence="1 2">
    <name type="scientific">Brassica carinata</name>
    <name type="common">Ethiopian mustard</name>
    <name type="synonym">Abyssinian cabbage</name>
    <dbReference type="NCBI Taxonomy" id="52824"/>
    <lineage>
        <taxon>Eukaryota</taxon>
        <taxon>Viridiplantae</taxon>
        <taxon>Streptophyta</taxon>
        <taxon>Embryophyta</taxon>
        <taxon>Tracheophyta</taxon>
        <taxon>Spermatophyta</taxon>
        <taxon>Magnoliopsida</taxon>
        <taxon>eudicotyledons</taxon>
        <taxon>Gunneridae</taxon>
        <taxon>Pentapetalae</taxon>
        <taxon>rosids</taxon>
        <taxon>malvids</taxon>
        <taxon>Brassicales</taxon>
        <taxon>Brassicaceae</taxon>
        <taxon>Brassiceae</taxon>
        <taxon>Brassica</taxon>
    </lineage>
</organism>
<evidence type="ECO:0000313" key="2">
    <source>
        <dbReference type="Proteomes" id="UP000886595"/>
    </source>
</evidence>
<sequence length="153" mass="17388">MIREAEGVFGARIEALETKLENQSEKLVNFDQHIADIADARLIVLRKTPRRLVTTGNRTLPPLMNPDPGRGRGGLIPHYSGMTRLSKLDFPRFSGEGLKDWLCKVEQFFHGSNTAELKVGIASMHFDGLAATWHRAVLQSENHRNLLQDWRRM</sequence>
<dbReference type="OrthoDB" id="1742322at2759"/>
<dbReference type="EMBL" id="JAAMPC010000015">
    <property type="protein sequence ID" value="KAG2257765.1"/>
    <property type="molecule type" value="Genomic_DNA"/>
</dbReference>
<name>A0A8X7PU74_BRACI</name>
<dbReference type="AlphaFoldDB" id="A0A8X7PU74"/>